<evidence type="ECO:0000313" key="1">
    <source>
        <dbReference type="EMBL" id="KAL3392473.1"/>
    </source>
</evidence>
<evidence type="ECO:0008006" key="3">
    <source>
        <dbReference type="Google" id="ProtNLM"/>
    </source>
</evidence>
<keyword evidence="2" id="KW-1185">Reference proteome</keyword>
<dbReference type="EMBL" id="JBJJXI010000104">
    <property type="protein sequence ID" value="KAL3392473.1"/>
    <property type="molecule type" value="Genomic_DNA"/>
</dbReference>
<gene>
    <name evidence="1" type="ORF">TKK_012997</name>
</gene>
<reference evidence="1 2" key="1">
    <citation type="journal article" date="2024" name="bioRxiv">
        <title>A reference genome for Trichogramma kaykai: A tiny desert-dwelling parasitoid wasp with competing sex-ratio distorters.</title>
        <authorList>
            <person name="Culotta J."/>
            <person name="Lindsey A.R."/>
        </authorList>
    </citation>
    <scope>NUCLEOTIDE SEQUENCE [LARGE SCALE GENOMIC DNA]</scope>
    <source>
        <strain evidence="1 2">KSX58</strain>
    </source>
</reference>
<dbReference type="Proteomes" id="UP001627154">
    <property type="component" value="Unassembled WGS sequence"/>
</dbReference>
<proteinExistence type="predicted"/>
<accession>A0ABD2WHP9</accession>
<dbReference type="AlphaFoldDB" id="A0ABD2WHP9"/>
<protein>
    <recommendedName>
        <fullName evidence="3">FLYWCH-type domain-containing protein</fullName>
    </recommendedName>
</protein>
<sequence length="216" mass="24662">MSLRLMYRCSEQSFNKGPRTLEGNSHAPRTQQRAISFLDDKSSSGLFRTVKTAYTHKHTDTNTARGKHRSGLSPSRLFRISPAAILCRLPERGQGIQERRKKGFSVITFDNTRHSSKAIRRKEVRNVFLFSCPNIVCARRLCIQCIHYTRGAYAQDSPHKHNREAVNKIDMDFETSQLLPAAEARRDSIVDAVKAHSGHNRIFRVKHSRTTSLKES</sequence>
<organism evidence="1 2">
    <name type="scientific">Trichogramma kaykai</name>
    <dbReference type="NCBI Taxonomy" id="54128"/>
    <lineage>
        <taxon>Eukaryota</taxon>
        <taxon>Metazoa</taxon>
        <taxon>Ecdysozoa</taxon>
        <taxon>Arthropoda</taxon>
        <taxon>Hexapoda</taxon>
        <taxon>Insecta</taxon>
        <taxon>Pterygota</taxon>
        <taxon>Neoptera</taxon>
        <taxon>Endopterygota</taxon>
        <taxon>Hymenoptera</taxon>
        <taxon>Apocrita</taxon>
        <taxon>Proctotrupomorpha</taxon>
        <taxon>Chalcidoidea</taxon>
        <taxon>Trichogrammatidae</taxon>
        <taxon>Trichogramma</taxon>
    </lineage>
</organism>
<evidence type="ECO:0000313" key="2">
    <source>
        <dbReference type="Proteomes" id="UP001627154"/>
    </source>
</evidence>
<name>A0ABD2WHP9_9HYME</name>
<comment type="caution">
    <text evidence="1">The sequence shown here is derived from an EMBL/GenBank/DDBJ whole genome shotgun (WGS) entry which is preliminary data.</text>
</comment>